<keyword evidence="3" id="KW-1185">Reference proteome</keyword>
<evidence type="ECO:0000313" key="2">
    <source>
        <dbReference type="EMBL" id="KAK1461328.1"/>
    </source>
</evidence>
<name>A0AAI9UMN9_9PEZI</name>
<reference evidence="2 3" key="1">
    <citation type="submission" date="2016-10" db="EMBL/GenBank/DDBJ databases">
        <title>The genome sequence of Colletotrichum fioriniae PJ7.</title>
        <authorList>
            <person name="Baroncelli R."/>
        </authorList>
    </citation>
    <scope>NUCLEOTIDE SEQUENCE [LARGE SCALE GENOMIC DNA]</scope>
    <source>
        <strain evidence="2">Col 31</strain>
    </source>
</reference>
<comment type="caution">
    <text evidence="2">The sequence shown here is derived from an EMBL/GenBank/DDBJ whole genome shotgun (WGS) entry which is preliminary data.</text>
</comment>
<evidence type="ECO:0000313" key="3">
    <source>
        <dbReference type="Proteomes" id="UP001239795"/>
    </source>
</evidence>
<sequence>MNRLWGRWLNIQTLVIKPRLMTPFVTSATFVRSDGTGRVCARLVADRATRAHGLQPNRKQEGAKFHTSTTPLCLPTAIIFPSIEKAAAVTSPSIPTAVVTSARTCPEYTSEISIPSSVRHARNRQSGDTASGHPSLFRTLFISQLDTRPASCSHTYTALAHTDTTTLPSGDAPNARAPVPVPVTTPSTSIRRSVLPVLASDILTVPSLDSVTRSAPFGIKRTCVGAAWFITPATFFVGGIPGGLVAASNTTTTPNGSAAANFFPSGLNAAGCPTPFNAHRTPRPSSPARSFTRHSRFHPASFSTTAVSFPSGLKTTTGASLLMSDGTRRAPTAPGFWGKSQILVLEGSAVPELSCDVAT</sequence>
<dbReference type="AlphaFoldDB" id="A0AAI9UMN9"/>
<organism evidence="2 3">
    <name type="scientific">Colletotrichum melonis</name>
    <dbReference type="NCBI Taxonomy" id="1209925"/>
    <lineage>
        <taxon>Eukaryota</taxon>
        <taxon>Fungi</taxon>
        <taxon>Dikarya</taxon>
        <taxon>Ascomycota</taxon>
        <taxon>Pezizomycotina</taxon>
        <taxon>Sordariomycetes</taxon>
        <taxon>Hypocreomycetidae</taxon>
        <taxon>Glomerellales</taxon>
        <taxon>Glomerellaceae</taxon>
        <taxon>Colletotrichum</taxon>
        <taxon>Colletotrichum acutatum species complex</taxon>
    </lineage>
</organism>
<gene>
    <name evidence="2" type="ORF">CMEL01_14964</name>
</gene>
<proteinExistence type="predicted"/>
<evidence type="ECO:0000256" key="1">
    <source>
        <dbReference type="SAM" id="MobiDB-lite"/>
    </source>
</evidence>
<dbReference type="Proteomes" id="UP001239795">
    <property type="component" value="Unassembled WGS sequence"/>
</dbReference>
<feature type="region of interest" description="Disordered" evidence="1">
    <location>
        <begin position="167"/>
        <end position="186"/>
    </location>
</feature>
<accession>A0AAI9UMN9</accession>
<dbReference type="EMBL" id="MLGG01000011">
    <property type="protein sequence ID" value="KAK1461328.1"/>
    <property type="molecule type" value="Genomic_DNA"/>
</dbReference>
<protein>
    <submittedName>
        <fullName evidence="2">Uncharacterized protein</fullName>
    </submittedName>
</protein>